<proteinExistence type="predicted"/>
<feature type="compositionally biased region" description="Basic and acidic residues" evidence="1">
    <location>
        <begin position="107"/>
        <end position="119"/>
    </location>
</feature>
<dbReference type="EMBL" id="JANPWB010000007">
    <property type="protein sequence ID" value="KAJ1173916.1"/>
    <property type="molecule type" value="Genomic_DNA"/>
</dbReference>
<keyword evidence="3" id="KW-1185">Reference proteome</keyword>
<dbReference type="Proteomes" id="UP001066276">
    <property type="component" value="Chromosome 4_1"/>
</dbReference>
<evidence type="ECO:0000256" key="1">
    <source>
        <dbReference type="SAM" id="MobiDB-lite"/>
    </source>
</evidence>
<reference evidence="2" key="1">
    <citation type="journal article" date="2022" name="bioRxiv">
        <title>Sequencing and chromosome-scale assembly of the giantPleurodeles waltlgenome.</title>
        <authorList>
            <person name="Brown T."/>
            <person name="Elewa A."/>
            <person name="Iarovenko S."/>
            <person name="Subramanian E."/>
            <person name="Araus A.J."/>
            <person name="Petzold A."/>
            <person name="Susuki M."/>
            <person name="Suzuki K.-i.T."/>
            <person name="Hayashi T."/>
            <person name="Toyoda A."/>
            <person name="Oliveira C."/>
            <person name="Osipova E."/>
            <person name="Leigh N.D."/>
            <person name="Simon A."/>
            <person name="Yun M.H."/>
        </authorList>
    </citation>
    <scope>NUCLEOTIDE SEQUENCE</scope>
    <source>
        <strain evidence="2">20211129_DDA</strain>
        <tissue evidence="2">Liver</tissue>
    </source>
</reference>
<organism evidence="2 3">
    <name type="scientific">Pleurodeles waltl</name>
    <name type="common">Iberian ribbed newt</name>
    <dbReference type="NCBI Taxonomy" id="8319"/>
    <lineage>
        <taxon>Eukaryota</taxon>
        <taxon>Metazoa</taxon>
        <taxon>Chordata</taxon>
        <taxon>Craniata</taxon>
        <taxon>Vertebrata</taxon>
        <taxon>Euteleostomi</taxon>
        <taxon>Amphibia</taxon>
        <taxon>Batrachia</taxon>
        <taxon>Caudata</taxon>
        <taxon>Salamandroidea</taxon>
        <taxon>Salamandridae</taxon>
        <taxon>Pleurodelinae</taxon>
        <taxon>Pleurodeles</taxon>
    </lineage>
</organism>
<feature type="region of interest" description="Disordered" evidence="1">
    <location>
        <begin position="84"/>
        <end position="119"/>
    </location>
</feature>
<feature type="region of interest" description="Disordered" evidence="1">
    <location>
        <begin position="1"/>
        <end position="27"/>
    </location>
</feature>
<gene>
    <name evidence="2" type="ORF">NDU88_005740</name>
</gene>
<evidence type="ECO:0000313" key="2">
    <source>
        <dbReference type="EMBL" id="KAJ1173916.1"/>
    </source>
</evidence>
<dbReference type="AlphaFoldDB" id="A0AAV7TC99"/>
<accession>A0AAV7TC99</accession>
<name>A0AAV7TC99_PLEWA</name>
<protein>
    <submittedName>
        <fullName evidence="2">Uncharacterized protein</fullName>
    </submittedName>
</protein>
<evidence type="ECO:0000313" key="3">
    <source>
        <dbReference type="Proteomes" id="UP001066276"/>
    </source>
</evidence>
<sequence>MIAKSVVGQPRRRPPGIELCGNTGPAAGYGEGKTHPVQIWSKSLCRGQCWQPVRGNACQEDIRGPEPCDRARVHLALIAARGDRSKRLHRGETGPISLSCGTSKPGMTEEKSPLGDDRA</sequence>
<comment type="caution">
    <text evidence="2">The sequence shown here is derived from an EMBL/GenBank/DDBJ whole genome shotgun (WGS) entry which is preliminary data.</text>
</comment>